<keyword evidence="1" id="KW-0472">Membrane</keyword>
<feature type="transmembrane region" description="Helical" evidence="1">
    <location>
        <begin position="151"/>
        <end position="171"/>
    </location>
</feature>
<dbReference type="CTD" id="8590037"/>
<dbReference type="RefSeq" id="XP_002648035.1">
    <property type="nucleotide sequence ID" value="XM_002647989.1"/>
</dbReference>
<sequence length="226" mass="25000">MSQDSIKKVNILSPSLFSLHDEGSPDEQKTSLVKILGDQKGLDKDSFMDMLTELTGVADTVDEAAQKASRESEGTLMNVKGEEINISRENLTKIYGEDNFRKMKVLEKLHGMYTEEQKRMKDIVGSPILFSAIIASPATASQALIASSVLFTPLVLSPAIYGSVILSPWALQKIIKILQIGIDITVEVSIWKHIWEVLSRSKAQKSQKKEALENGSNISRGIAYFE</sequence>
<dbReference type="InterPro" id="IPR006954">
    <property type="entry name" value="Mlt-10-like"/>
</dbReference>
<keyword evidence="3" id="KW-1185">Reference proteome</keyword>
<evidence type="ECO:0000256" key="1">
    <source>
        <dbReference type="SAM" id="Phobius"/>
    </source>
</evidence>
<reference evidence="2 3" key="1">
    <citation type="journal article" date="2003" name="PLoS Biol.">
        <title>The genome sequence of Caenorhabditis briggsae: a platform for comparative genomics.</title>
        <authorList>
            <person name="Stein L.D."/>
            <person name="Bao Z."/>
            <person name="Blasiar D."/>
            <person name="Blumenthal T."/>
            <person name="Brent M.R."/>
            <person name="Chen N."/>
            <person name="Chinwalla A."/>
            <person name="Clarke L."/>
            <person name="Clee C."/>
            <person name="Coghlan A."/>
            <person name="Coulson A."/>
            <person name="D'Eustachio P."/>
            <person name="Fitch D.H."/>
            <person name="Fulton L.A."/>
            <person name="Fulton R.E."/>
            <person name="Griffiths-Jones S."/>
            <person name="Harris T.W."/>
            <person name="Hillier L.W."/>
            <person name="Kamath R."/>
            <person name="Kuwabara P.E."/>
            <person name="Mardis E.R."/>
            <person name="Marra M.A."/>
            <person name="Miner T.L."/>
            <person name="Minx P."/>
            <person name="Mullikin J.C."/>
            <person name="Plumb R.W."/>
            <person name="Rogers J."/>
            <person name="Schein J.E."/>
            <person name="Sohrmann M."/>
            <person name="Spieth J."/>
            <person name="Stajich J.E."/>
            <person name="Wei C."/>
            <person name="Willey D."/>
            <person name="Wilson R.K."/>
            <person name="Durbin R."/>
            <person name="Waterston R.H."/>
        </authorList>
    </citation>
    <scope>NUCLEOTIDE SEQUENCE [LARGE SCALE GENOMIC DNA]</scope>
    <source>
        <strain evidence="2 3">AF16</strain>
    </source>
</reference>
<reference evidence="2 3" key="2">
    <citation type="journal article" date="2011" name="PLoS Genet.">
        <title>Caenorhabditis briggsae recombinant inbred line genotypes reveal inter-strain incompatibility and the evolution of recombination.</title>
        <authorList>
            <person name="Ross J.A."/>
            <person name="Koboldt D.C."/>
            <person name="Staisch J.E."/>
            <person name="Chamberlin H.M."/>
            <person name="Gupta B.P."/>
            <person name="Miller R.D."/>
            <person name="Baird S.E."/>
            <person name="Haag E.S."/>
        </authorList>
    </citation>
    <scope>NUCLEOTIDE SEQUENCE [LARGE SCALE GENOMIC DNA]</scope>
    <source>
        <strain evidence="2 3">AF16</strain>
    </source>
</reference>
<dbReference type="PANTHER" id="PTHR21523:SF39">
    <property type="entry name" value="MLT-TEN (MLT-10) RELATED"/>
    <property type="match status" value="1"/>
</dbReference>
<organism evidence="2 3">
    <name type="scientific">Caenorhabditis briggsae</name>
    <dbReference type="NCBI Taxonomy" id="6238"/>
    <lineage>
        <taxon>Eukaryota</taxon>
        <taxon>Metazoa</taxon>
        <taxon>Ecdysozoa</taxon>
        <taxon>Nematoda</taxon>
        <taxon>Chromadorea</taxon>
        <taxon>Rhabditida</taxon>
        <taxon>Rhabditina</taxon>
        <taxon>Rhabditomorpha</taxon>
        <taxon>Rhabditoidea</taxon>
        <taxon>Rhabditidae</taxon>
        <taxon>Peloderinae</taxon>
        <taxon>Caenorhabditis</taxon>
    </lineage>
</organism>
<evidence type="ECO:0000313" key="2">
    <source>
        <dbReference type="EMBL" id="CAP20718.1"/>
    </source>
</evidence>
<dbReference type="Pfam" id="PF04870">
    <property type="entry name" value="Moulting_cycle"/>
    <property type="match status" value="1"/>
</dbReference>
<name>A8WJS5_CAEBR</name>
<keyword evidence="1" id="KW-1133">Transmembrane helix</keyword>
<dbReference type="Proteomes" id="UP000008549">
    <property type="component" value="Unassembled WGS sequence"/>
</dbReference>
<dbReference type="STRING" id="6238.A8WJS5"/>
<protein>
    <submittedName>
        <fullName evidence="2">Protein CBG24008</fullName>
    </submittedName>
</protein>
<dbReference type="EMBL" id="HE601054">
    <property type="protein sequence ID" value="CAP20718.1"/>
    <property type="molecule type" value="Genomic_DNA"/>
</dbReference>
<accession>A8WJS5</accession>
<evidence type="ECO:0000313" key="3">
    <source>
        <dbReference type="Proteomes" id="UP000008549"/>
    </source>
</evidence>
<proteinExistence type="predicted"/>
<dbReference type="PANTHER" id="PTHR21523">
    <property type="match status" value="1"/>
</dbReference>
<dbReference type="GeneID" id="8590037"/>
<dbReference type="HOGENOM" id="CLU_1225743_0_0_1"/>
<dbReference type="KEGG" id="cbr:CBG_24008"/>
<feature type="transmembrane region" description="Helical" evidence="1">
    <location>
        <begin position="123"/>
        <end position="145"/>
    </location>
</feature>
<keyword evidence="1" id="KW-0812">Transmembrane</keyword>
<dbReference type="AlphaFoldDB" id="A8WJS5"/>
<gene>
    <name evidence="2" type="ORF">CBG24008</name>
    <name evidence="2" type="ORF">CBG_24008</name>
</gene>